<sequence>MAEHEVKDFTTGGSRLDLSSHCGSYYPRWPAAVAYSQPGSLLHKQPQYAAFNMDYQSLTHFRSDVTWKFAMAAVSGLIRASTVNAGMFVFHSSLISDPSDLAKT</sequence>
<reference evidence="1 2" key="1">
    <citation type="submission" date="2019-08" db="EMBL/GenBank/DDBJ databases">
        <title>Gluconobacter frateurii HD924 genome.</title>
        <authorList>
            <person name="Liu Y."/>
            <person name="Zhang P."/>
        </authorList>
    </citation>
    <scope>NUCLEOTIDE SEQUENCE [LARGE SCALE GENOMIC DNA]</scope>
    <source>
        <strain evidence="1 2">HD924</strain>
    </source>
</reference>
<dbReference type="AlphaFoldDB" id="A0AAP9JI22"/>
<evidence type="ECO:0000313" key="1">
    <source>
        <dbReference type="EMBL" id="QEH96752.1"/>
    </source>
</evidence>
<dbReference type="EMBL" id="CP043043">
    <property type="protein sequence ID" value="QEH96752.1"/>
    <property type="molecule type" value="Genomic_DNA"/>
</dbReference>
<organism evidence="1 2">
    <name type="scientific">Gluconobacter thailandicus</name>
    <dbReference type="NCBI Taxonomy" id="257438"/>
    <lineage>
        <taxon>Bacteria</taxon>
        <taxon>Pseudomonadati</taxon>
        <taxon>Pseudomonadota</taxon>
        <taxon>Alphaproteobacteria</taxon>
        <taxon>Acetobacterales</taxon>
        <taxon>Acetobacteraceae</taxon>
        <taxon>Gluconobacter</taxon>
    </lineage>
</organism>
<proteinExistence type="predicted"/>
<dbReference type="RefSeq" id="WP_148620538.1">
    <property type="nucleotide sequence ID" value="NZ_CP043043.1"/>
</dbReference>
<name>A0AAP9JI22_GLUTH</name>
<dbReference type="KEGG" id="gti:FXF46_10895"/>
<dbReference type="Proteomes" id="UP000323560">
    <property type="component" value="Chromosome"/>
</dbReference>
<accession>A0AAP9JI22</accession>
<protein>
    <submittedName>
        <fullName evidence="1">Uncharacterized protein</fullName>
    </submittedName>
</protein>
<evidence type="ECO:0000313" key="2">
    <source>
        <dbReference type="Proteomes" id="UP000323560"/>
    </source>
</evidence>
<gene>
    <name evidence="1" type="ORF">FXF46_10895</name>
</gene>